<keyword evidence="3" id="KW-0949">S-adenosyl-L-methionine</keyword>
<gene>
    <name evidence="8" type="ORF">ILUMI_08915</name>
</gene>
<evidence type="ECO:0000313" key="9">
    <source>
        <dbReference type="Proteomes" id="UP000801492"/>
    </source>
</evidence>
<evidence type="ECO:0000256" key="1">
    <source>
        <dbReference type="ARBA" id="ARBA00012386"/>
    </source>
</evidence>
<evidence type="ECO:0000256" key="6">
    <source>
        <dbReference type="ARBA" id="ARBA00048718"/>
    </source>
</evidence>
<protein>
    <recommendedName>
        <fullName evidence="1">tRNA-uridine aminocarboxypropyltransferase</fullName>
        <ecNumber evidence="1">2.5.1.25</ecNumber>
    </recommendedName>
</protein>
<dbReference type="Proteomes" id="UP000801492">
    <property type="component" value="Unassembled WGS sequence"/>
</dbReference>
<dbReference type="OrthoDB" id="408541at2759"/>
<dbReference type="InterPro" id="IPR005636">
    <property type="entry name" value="DTW"/>
</dbReference>
<dbReference type="GO" id="GO:0008033">
    <property type="term" value="P:tRNA processing"/>
    <property type="evidence" value="ECO:0007669"/>
    <property type="project" value="UniProtKB-KW"/>
</dbReference>
<organism evidence="8 9">
    <name type="scientific">Ignelater luminosus</name>
    <name type="common">Cucubano</name>
    <name type="synonym">Pyrophorus luminosus</name>
    <dbReference type="NCBI Taxonomy" id="2038154"/>
    <lineage>
        <taxon>Eukaryota</taxon>
        <taxon>Metazoa</taxon>
        <taxon>Ecdysozoa</taxon>
        <taxon>Arthropoda</taxon>
        <taxon>Hexapoda</taxon>
        <taxon>Insecta</taxon>
        <taxon>Pterygota</taxon>
        <taxon>Neoptera</taxon>
        <taxon>Endopterygota</taxon>
        <taxon>Coleoptera</taxon>
        <taxon>Polyphaga</taxon>
        <taxon>Elateriformia</taxon>
        <taxon>Elateroidea</taxon>
        <taxon>Elateridae</taxon>
        <taxon>Agrypninae</taxon>
        <taxon>Pyrophorini</taxon>
        <taxon>Ignelater</taxon>
    </lineage>
</organism>
<comment type="similarity">
    <text evidence="5">Belongs to the TDD superfamily. DTWD2 family.</text>
</comment>
<evidence type="ECO:0000256" key="4">
    <source>
        <dbReference type="ARBA" id="ARBA00022694"/>
    </source>
</evidence>
<keyword evidence="9" id="KW-1185">Reference proteome</keyword>
<dbReference type="PANTHER" id="PTHR21392:SF0">
    <property type="entry name" value="TRNA-URIDINE AMINOCARBOXYPROPYLTRANSFERASE 2"/>
    <property type="match status" value="1"/>
</dbReference>
<evidence type="ECO:0000313" key="8">
    <source>
        <dbReference type="EMBL" id="KAF2897261.1"/>
    </source>
</evidence>
<evidence type="ECO:0000256" key="2">
    <source>
        <dbReference type="ARBA" id="ARBA00022679"/>
    </source>
</evidence>
<sequence length="251" mass="28169">MENETDIFNNLASIPAEPSKARSICSKCQRPSTVCWCSALPKTPLNPRGRIILLQHPAEEKRCLRTAPMLSLGLAEGKCLIYKGKHFRSKIDQLEEICNSPNTLLLYPSVNALNIEKVASENYDNYNLIIIDGTWPQAKAIYASNNFLKQIKPVKLTHSVISNYSIRTQPTDGCLSTLEAAAEALAILENNNAFRDELVRPLQMLCNFQLQNGAVSHQSKEFRIKNNTYPKLVGKRLNRVLRSAEQLKNSS</sequence>
<evidence type="ECO:0000259" key="7">
    <source>
        <dbReference type="SMART" id="SM01144"/>
    </source>
</evidence>
<comment type="catalytic activity">
    <reaction evidence="6">
        <text>a uridine in tRNA + S-adenosyl-L-methionine = a 3-[(3S)-3-amino-3-carboxypropyl]uridine in tRNA + S-methyl-5'-thioadenosine + H(+)</text>
        <dbReference type="Rhea" id="RHEA:62432"/>
        <dbReference type="Rhea" id="RHEA-COMP:13339"/>
        <dbReference type="Rhea" id="RHEA-COMP:16092"/>
        <dbReference type="ChEBI" id="CHEBI:15378"/>
        <dbReference type="ChEBI" id="CHEBI:17509"/>
        <dbReference type="ChEBI" id="CHEBI:59789"/>
        <dbReference type="ChEBI" id="CHEBI:65315"/>
        <dbReference type="ChEBI" id="CHEBI:82930"/>
        <dbReference type="EC" id="2.5.1.25"/>
    </reaction>
</comment>
<evidence type="ECO:0000256" key="5">
    <source>
        <dbReference type="ARBA" id="ARBA00034489"/>
    </source>
</evidence>
<comment type="caution">
    <text evidence="8">The sequence shown here is derived from an EMBL/GenBank/DDBJ whole genome shotgun (WGS) entry which is preliminary data.</text>
</comment>
<dbReference type="EC" id="2.5.1.25" evidence="1"/>
<dbReference type="Pfam" id="PF03942">
    <property type="entry name" value="DTW"/>
    <property type="match status" value="1"/>
</dbReference>
<dbReference type="EMBL" id="VTPC01004361">
    <property type="protein sequence ID" value="KAF2897261.1"/>
    <property type="molecule type" value="Genomic_DNA"/>
</dbReference>
<feature type="domain" description="DTW" evidence="7">
    <location>
        <begin position="21"/>
        <end position="214"/>
    </location>
</feature>
<name>A0A8K0D5C5_IGNLU</name>
<evidence type="ECO:0000256" key="3">
    <source>
        <dbReference type="ARBA" id="ARBA00022691"/>
    </source>
</evidence>
<keyword evidence="2" id="KW-0808">Transferase</keyword>
<accession>A0A8K0D5C5</accession>
<dbReference type="AlphaFoldDB" id="A0A8K0D5C5"/>
<keyword evidence="4" id="KW-0819">tRNA processing</keyword>
<dbReference type="PANTHER" id="PTHR21392">
    <property type="entry name" value="TRNA-URIDINE AMINOCARBOXYPROPYLTRANSFERASE 2"/>
    <property type="match status" value="1"/>
</dbReference>
<dbReference type="SMART" id="SM01144">
    <property type="entry name" value="DTW"/>
    <property type="match status" value="1"/>
</dbReference>
<dbReference type="GO" id="GO:0016432">
    <property type="term" value="F:tRNA-uridine aminocarboxypropyltransferase activity"/>
    <property type="evidence" value="ECO:0007669"/>
    <property type="project" value="UniProtKB-EC"/>
</dbReference>
<proteinExistence type="inferred from homology"/>
<reference evidence="8" key="1">
    <citation type="submission" date="2019-08" db="EMBL/GenBank/DDBJ databases">
        <title>The genome of the North American firefly Photinus pyralis.</title>
        <authorList>
            <consortium name="Photinus pyralis genome working group"/>
            <person name="Fallon T.R."/>
            <person name="Sander Lower S.E."/>
            <person name="Weng J.-K."/>
        </authorList>
    </citation>
    <scope>NUCLEOTIDE SEQUENCE</scope>
    <source>
        <strain evidence="8">TRF0915ILg1</strain>
        <tissue evidence="8">Whole body</tissue>
    </source>
</reference>
<dbReference type="InterPro" id="IPR039262">
    <property type="entry name" value="DTWD2/TAPT"/>
</dbReference>